<comment type="cofactor">
    <cofactor evidence="6">
        <name>heme</name>
        <dbReference type="ChEBI" id="CHEBI:30413"/>
    </cofactor>
</comment>
<evidence type="ECO:0000256" key="8">
    <source>
        <dbReference type="SAM" id="Phobius"/>
    </source>
</evidence>
<accession>A0A8T0E2T6</accession>
<dbReference type="Pfam" id="PF00067">
    <property type="entry name" value="p450"/>
    <property type="match status" value="2"/>
</dbReference>
<dbReference type="PRINTS" id="PR00465">
    <property type="entry name" value="EP450IV"/>
</dbReference>
<dbReference type="AlphaFoldDB" id="A0A8T0E2T6"/>
<dbReference type="GO" id="GO:0004497">
    <property type="term" value="F:monooxygenase activity"/>
    <property type="evidence" value="ECO:0007669"/>
    <property type="project" value="UniProtKB-KW"/>
</dbReference>
<dbReference type="EMBL" id="JABXBU010002231">
    <property type="protein sequence ID" value="KAF8764656.1"/>
    <property type="molecule type" value="Genomic_DNA"/>
</dbReference>
<proteinExistence type="inferred from homology"/>
<dbReference type="GO" id="GO:0016705">
    <property type="term" value="F:oxidoreductase activity, acting on paired donors, with incorporation or reduction of molecular oxygen"/>
    <property type="evidence" value="ECO:0007669"/>
    <property type="project" value="InterPro"/>
</dbReference>
<dbReference type="GO" id="GO:0020037">
    <property type="term" value="F:heme binding"/>
    <property type="evidence" value="ECO:0007669"/>
    <property type="project" value="InterPro"/>
</dbReference>
<evidence type="ECO:0000256" key="6">
    <source>
        <dbReference type="PIRSR" id="PIRSR602403-1"/>
    </source>
</evidence>
<keyword evidence="5 7" id="KW-0503">Monooxygenase</keyword>
<comment type="caution">
    <text evidence="9">The sequence shown here is derived from an EMBL/GenBank/DDBJ whole genome shotgun (WGS) entry which is preliminary data.</text>
</comment>
<feature type="binding site" description="axial binding residue" evidence="6">
    <location>
        <position position="255"/>
    </location>
    <ligand>
        <name>heme</name>
        <dbReference type="ChEBI" id="CHEBI:30413"/>
    </ligand>
    <ligandPart>
        <name>Fe</name>
        <dbReference type="ChEBI" id="CHEBI:18248"/>
    </ligandPart>
</feature>
<dbReference type="GO" id="GO:0005789">
    <property type="term" value="C:endoplasmic reticulum membrane"/>
    <property type="evidence" value="ECO:0007669"/>
    <property type="project" value="UniProtKB-SubCell"/>
</dbReference>
<keyword evidence="8" id="KW-0812">Transmembrane</keyword>
<keyword evidence="8" id="KW-1133">Transmembrane helix</keyword>
<dbReference type="InterPro" id="IPR002403">
    <property type="entry name" value="Cyt_P450_E_grp-IV"/>
</dbReference>
<dbReference type="InterPro" id="IPR036396">
    <property type="entry name" value="Cyt_P450_sf"/>
</dbReference>
<dbReference type="PANTHER" id="PTHR24300">
    <property type="entry name" value="CYTOCHROME P450 508A4-RELATED"/>
    <property type="match status" value="1"/>
</dbReference>
<keyword evidence="6 7" id="KW-0349">Heme</keyword>
<evidence type="ECO:0000313" key="10">
    <source>
        <dbReference type="Proteomes" id="UP000807504"/>
    </source>
</evidence>
<dbReference type="PANTHER" id="PTHR24300:SF375">
    <property type="entry name" value="CYTOCHROME P450 FAMILY"/>
    <property type="match status" value="1"/>
</dbReference>
<evidence type="ECO:0000256" key="1">
    <source>
        <dbReference type="ARBA" id="ARBA00003690"/>
    </source>
</evidence>
<reference evidence="9" key="1">
    <citation type="journal article" date="2020" name="bioRxiv">
        <title>Chromosome-level reference genome of the European wasp spider Argiope bruennichi: a resource for studies on range expansion and evolutionary adaptation.</title>
        <authorList>
            <person name="Sheffer M.M."/>
            <person name="Hoppe A."/>
            <person name="Krehenwinkel H."/>
            <person name="Uhl G."/>
            <person name="Kuss A.W."/>
            <person name="Jensen L."/>
            <person name="Jensen C."/>
            <person name="Gillespie R.G."/>
            <person name="Hoff K.J."/>
            <person name="Prost S."/>
        </authorList>
    </citation>
    <scope>NUCLEOTIDE SEQUENCE</scope>
</reference>
<keyword evidence="8" id="KW-0472">Membrane</keyword>
<evidence type="ECO:0000256" key="2">
    <source>
        <dbReference type="ARBA" id="ARBA00010617"/>
    </source>
</evidence>
<keyword evidence="4 6" id="KW-0408">Iron</keyword>
<protein>
    <submittedName>
        <fullName evidence="9">Cytochrome P450 1A2 like protein</fullName>
    </submittedName>
</protein>
<name>A0A8T0E2T6_ARGBR</name>
<comment type="similarity">
    <text evidence="2 7">Belongs to the cytochrome P450 family.</text>
</comment>
<comment type="function">
    <text evidence="1">May be involved in the metabolism of insect hormones and in the breakdown of synthetic insecticides.</text>
</comment>
<organism evidence="9 10">
    <name type="scientific">Argiope bruennichi</name>
    <name type="common">Wasp spider</name>
    <name type="synonym">Aranea bruennichi</name>
    <dbReference type="NCBI Taxonomy" id="94029"/>
    <lineage>
        <taxon>Eukaryota</taxon>
        <taxon>Metazoa</taxon>
        <taxon>Ecdysozoa</taxon>
        <taxon>Arthropoda</taxon>
        <taxon>Chelicerata</taxon>
        <taxon>Arachnida</taxon>
        <taxon>Araneae</taxon>
        <taxon>Araneomorphae</taxon>
        <taxon>Entelegynae</taxon>
        <taxon>Araneoidea</taxon>
        <taxon>Araneidae</taxon>
        <taxon>Argiope</taxon>
    </lineage>
</organism>
<evidence type="ECO:0000256" key="5">
    <source>
        <dbReference type="ARBA" id="ARBA00023033"/>
    </source>
</evidence>
<evidence type="ECO:0000313" key="9">
    <source>
        <dbReference type="EMBL" id="KAF8764656.1"/>
    </source>
</evidence>
<gene>
    <name evidence="9" type="ORF">HNY73_022711</name>
</gene>
<dbReference type="GO" id="GO:0005506">
    <property type="term" value="F:iron ion binding"/>
    <property type="evidence" value="ECO:0007669"/>
    <property type="project" value="InterPro"/>
</dbReference>
<evidence type="ECO:0000256" key="7">
    <source>
        <dbReference type="RuleBase" id="RU000461"/>
    </source>
</evidence>
<dbReference type="InterPro" id="IPR001128">
    <property type="entry name" value="Cyt_P450"/>
</dbReference>
<evidence type="ECO:0000256" key="4">
    <source>
        <dbReference type="ARBA" id="ARBA00023004"/>
    </source>
</evidence>
<dbReference type="Gene3D" id="1.10.630.10">
    <property type="entry name" value="Cytochrome P450"/>
    <property type="match status" value="2"/>
</dbReference>
<keyword evidence="7" id="KW-0560">Oxidoreductase</keyword>
<reference evidence="9" key="2">
    <citation type="submission" date="2020-06" db="EMBL/GenBank/DDBJ databases">
        <authorList>
            <person name="Sheffer M."/>
        </authorList>
    </citation>
    <scope>NUCLEOTIDE SEQUENCE</scope>
</reference>
<dbReference type="PROSITE" id="PS00086">
    <property type="entry name" value="CYTOCHROME_P450"/>
    <property type="match status" value="1"/>
</dbReference>
<dbReference type="SUPFAM" id="SSF48264">
    <property type="entry name" value="Cytochrome P450"/>
    <property type="match status" value="2"/>
</dbReference>
<feature type="transmembrane region" description="Helical" evidence="8">
    <location>
        <begin position="12"/>
        <end position="34"/>
    </location>
</feature>
<evidence type="ECO:0000256" key="3">
    <source>
        <dbReference type="ARBA" id="ARBA00022723"/>
    </source>
</evidence>
<sequence length="307" mass="35140">MQVDLINGIMETFSPLSLTILLAIPLLALAYFTIRYKDVPPGPIGLPYFGYLPFMSNADCHLKLDALKKKYGDIFSFTCTGRLYIHLGSFKAFREALVSKSECFTDRMSGYNLGNQLSNGGISYLTGKTFFSIRKFSFASHERTRLKLQKSLKAWTARKFEDKSKLCYFNAYVLETMRNADFFNVFPTLECTKETTLRGYKIPKGAILAMNFYSTHYDPEVFEEPKKFNPSRYIQTERKKRPELPVTFGVGKRACLGEGYVMMQVFLLLATLVQNFHLRLPEGKKKITVEDFLTGKLLICAIPREKS</sequence>
<keyword evidence="10" id="KW-1185">Reference proteome</keyword>
<dbReference type="Proteomes" id="UP000807504">
    <property type="component" value="Unassembled WGS sequence"/>
</dbReference>
<dbReference type="InterPro" id="IPR050182">
    <property type="entry name" value="Cytochrome_P450_fam2"/>
</dbReference>
<dbReference type="InterPro" id="IPR017972">
    <property type="entry name" value="Cyt_P450_CS"/>
</dbReference>
<keyword evidence="3 6" id="KW-0479">Metal-binding</keyword>